<sequence>MERSAREVFLHYLQDSGMNMTPQRATIVEVFLREEGHFSPEQLYEAVGRVDPAIGQATVYRTLKLLTESGLAVTLDTGDGATLYEHGYGHEHHDHLVCLHCGNKIEIMDPTIEERQQRIARENGFELTRHTMLLYGICPECRDTSEH</sequence>
<keyword evidence="6" id="KW-0678">Repressor</keyword>
<dbReference type="GO" id="GO:0008270">
    <property type="term" value="F:zinc ion binding"/>
    <property type="evidence" value="ECO:0007669"/>
    <property type="project" value="TreeGrafter"/>
</dbReference>
<evidence type="ECO:0000256" key="10">
    <source>
        <dbReference type="ARBA" id="ARBA00023015"/>
    </source>
</evidence>
<feature type="binding site" evidence="14">
    <location>
        <position position="130"/>
    </location>
    <ligand>
        <name>Fe cation</name>
        <dbReference type="ChEBI" id="CHEBI:24875"/>
    </ligand>
</feature>
<dbReference type="PANTHER" id="PTHR33202:SF2">
    <property type="entry name" value="FERRIC UPTAKE REGULATION PROTEIN"/>
    <property type="match status" value="1"/>
</dbReference>
<evidence type="ECO:0000256" key="6">
    <source>
        <dbReference type="ARBA" id="ARBA00022491"/>
    </source>
</evidence>
<dbReference type="PANTHER" id="PTHR33202">
    <property type="entry name" value="ZINC UPTAKE REGULATION PROTEIN"/>
    <property type="match status" value="1"/>
</dbReference>
<keyword evidence="16" id="KW-1185">Reference proteome</keyword>
<feature type="binding site" evidence="13">
    <location>
        <position position="98"/>
    </location>
    <ligand>
        <name>Zn(2+)</name>
        <dbReference type="ChEBI" id="CHEBI:29105"/>
    </ligand>
</feature>
<evidence type="ECO:0000256" key="11">
    <source>
        <dbReference type="ARBA" id="ARBA00023125"/>
    </source>
</evidence>
<dbReference type="SUPFAM" id="SSF46785">
    <property type="entry name" value="Winged helix' DNA-binding domain"/>
    <property type="match status" value="1"/>
</dbReference>
<dbReference type="RefSeq" id="WP_234990660.1">
    <property type="nucleotide sequence ID" value="NZ_FUYC01000005.1"/>
</dbReference>
<comment type="subunit">
    <text evidence="3">Homodimer.</text>
</comment>
<dbReference type="Gene3D" id="1.10.10.10">
    <property type="entry name" value="Winged helix-like DNA-binding domain superfamily/Winged helix DNA-binding domain"/>
    <property type="match status" value="1"/>
</dbReference>
<name>A0A1T4WYQ0_9BACT</name>
<evidence type="ECO:0000256" key="2">
    <source>
        <dbReference type="ARBA" id="ARBA00007957"/>
    </source>
</evidence>
<keyword evidence="10" id="KW-0805">Transcription regulation</keyword>
<dbReference type="AlphaFoldDB" id="A0A1T4WYQ0"/>
<evidence type="ECO:0000256" key="8">
    <source>
        <dbReference type="ARBA" id="ARBA00022833"/>
    </source>
</evidence>
<accession>A0A1T4WYQ0</accession>
<feature type="binding site" evidence="14">
    <location>
        <position position="92"/>
    </location>
    <ligand>
        <name>Fe cation</name>
        <dbReference type="ChEBI" id="CHEBI:24875"/>
    </ligand>
</feature>
<feature type="binding site" evidence="14">
    <location>
        <position position="94"/>
    </location>
    <ligand>
        <name>Fe cation</name>
        <dbReference type="ChEBI" id="CHEBI:24875"/>
    </ligand>
</feature>
<evidence type="ECO:0000313" key="15">
    <source>
        <dbReference type="EMBL" id="SKA82480.1"/>
    </source>
</evidence>
<feature type="binding site" evidence="13">
    <location>
        <position position="141"/>
    </location>
    <ligand>
        <name>Zn(2+)</name>
        <dbReference type="ChEBI" id="CHEBI:29105"/>
    </ligand>
</feature>
<feature type="binding site" evidence="13">
    <location>
        <position position="101"/>
    </location>
    <ligand>
        <name>Zn(2+)</name>
        <dbReference type="ChEBI" id="CHEBI:29105"/>
    </ligand>
</feature>
<dbReference type="FunFam" id="3.30.1490.190:FF:000001">
    <property type="entry name" value="Ferric uptake regulation protein"/>
    <property type="match status" value="1"/>
</dbReference>
<dbReference type="CDD" id="cd07153">
    <property type="entry name" value="Fur_like"/>
    <property type="match status" value="1"/>
</dbReference>
<dbReference type="EMBL" id="FUYC01000005">
    <property type="protein sequence ID" value="SKA82480.1"/>
    <property type="molecule type" value="Genomic_DNA"/>
</dbReference>
<dbReference type="InterPro" id="IPR002481">
    <property type="entry name" value="FUR"/>
</dbReference>
<dbReference type="GO" id="GO:0045892">
    <property type="term" value="P:negative regulation of DNA-templated transcription"/>
    <property type="evidence" value="ECO:0007669"/>
    <property type="project" value="TreeGrafter"/>
</dbReference>
<dbReference type="Gene3D" id="3.30.1490.190">
    <property type="match status" value="1"/>
</dbReference>
<feature type="binding site" evidence="13">
    <location>
        <position position="138"/>
    </location>
    <ligand>
        <name>Zn(2+)</name>
        <dbReference type="ChEBI" id="CHEBI:29105"/>
    </ligand>
</feature>
<evidence type="ECO:0000256" key="1">
    <source>
        <dbReference type="ARBA" id="ARBA00004496"/>
    </source>
</evidence>
<evidence type="ECO:0000256" key="14">
    <source>
        <dbReference type="PIRSR" id="PIRSR602481-2"/>
    </source>
</evidence>
<keyword evidence="12" id="KW-0804">Transcription</keyword>
<evidence type="ECO:0000256" key="12">
    <source>
        <dbReference type="ARBA" id="ARBA00023163"/>
    </source>
</evidence>
<comment type="similarity">
    <text evidence="2">Belongs to the Fur family.</text>
</comment>
<proteinExistence type="inferred from homology"/>
<evidence type="ECO:0000256" key="4">
    <source>
        <dbReference type="ARBA" id="ARBA00020910"/>
    </source>
</evidence>
<dbReference type="STRING" id="1121449.SAMN02745704_01563"/>
<protein>
    <recommendedName>
        <fullName evidence="4">Ferric uptake regulation protein</fullName>
    </recommendedName>
</protein>
<evidence type="ECO:0000256" key="7">
    <source>
        <dbReference type="ARBA" id="ARBA00022723"/>
    </source>
</evidence>
<keyword evidence="9 14" id="KW-0408">Iron</keyword>
<keyword evidence="11" id="KW-0238">DNA-binding</keyword>
<keyword evidence="7 13" id="KW-0479">Metal-binding</keyword>
<reference evidence="15 16" key="1">
    <citation type="submission" date="2017-02" db="EMBL/GenBank/DDBJ databases">
        <authorList>
            <person name="Peterson S.W."/>
        </authorList>
    </citation>
    <scope>NUCLEOTIDE SEQUENCE [LARGE SCALE GENOMIC DNA]</scope>
    <source>
        <strain evidence="15 16">DSM 16080</strain>
    </source>
</reference>
<dbReference type="Pfam" id="PF01475">
    <property type="entry name" value="FUR"/>
    <property type="match status" value="1"/>
</dbReference>
<comment type="subcellular location">
    <subcellularLocation>
        <location evidence="1">Cytoplasm</location>
    </subcellularLocation>
</comment>
<evidence type="ECO:0000256" key="13">
    <source>
        <dbReference type="PIRSR" id="PIRSR602481-1"/>
    </source>
</evidence>
<gene>
    <name evidence="15" type="ORF">SAMN02745704_01563</name>
</gene>
<comment type="cofactor">
    <cofactor evidence="13">
        <name>Zn(2+)</name>
        <dbReference type="ChEBI" id="CHEBI:29105"/>
    </cofactor>
    <text evidence="13">Binds 1 zinc ion per subunit.</text>
</comment>
<dbReference type="InterPro" id="IPR043135">
    <property type="entry name" value="Fur_C"/>
</dbReference>
<dbReference type="GO" id="GO:0000976">
    <property type="term" value="F:transcription cis-regulatory region binding"/>
    <property type="evidence" value="ECO:0007669"/>
    <property type="project" value="TreeGrafter"/>
</dbReference>
<evidence type="ECO:0000313" key="16">
    <source>
        <dbReference type="Proteomes" id="UP000190027"/>
    </source>
</evidence>
<dbReference type="GO" id="GO:1900376">
    <property type="term" value="P:regulation of secondary metabolite biosynthetic process"/>
    <property type="evidence" value="ECO:0007669"/>
    <property type="project" value="TreeGrafter"/>
</dbReference>
<dbReference type="Proteomes" id="UP000190027">
    <property type="component" value="Unassembled WGS sequence"/>
</dbReference>
<dbReference type="InterPro" id="IPR036388">
    <property type="entry name" value="WH-like_DNA-bd_sf"/>
</dbReference>
<evidence type="ECO:0000256" key="5">
    <source>
        <dbReference type="ARBA" id="ARBA00022490"/>
    </source>
</evidence>
<dbReference type="GO" id="GO:0005829">
    <property type="term" value="C:cytosol"/>
    <property type="evidence" value="ECO:0007669"/>
    <property type="project" value="TreeGrafter"/>
</dbReference>
<evidence type="ECO:0000256" key="9">
    <source>
        <dbReference type="ARBA" id="ARBA00023004"/>
    </source>
</evidence>
<dbReference type="GO" id="GO:0003700">
    <property type="term" value="F:DNA-binding transcription factor activity"/>
    <property type="evidence" value="ECO:0007669"/>
    <property type="project" value="InterPro"/>
</dbReference>
<evidence type="ECO:0000256" key="3">
    <source>
        <dbReference type="ARBA" id="ARBA00011738"/>
    </source>
</evidence>
<dbReference type="InterPro" id="IPR036390">
    <property type="entry name" value="WH_DNA-bd_sf"/>
</dbReference>
<feature type="binding site" evidence="14">
    <location>
        <position position="113"/>
    </location>
    <ligand>
        <name>Fe cation</name>
        <dbReference type="ChEBI" id="CHEBI:24875"/>
    </ligand>
</feature>
<keyword evidence="8 13" id="KW-0862">Zinc</keyword>
<keyword evidence="5" id="KW-0963">Cytoplasm</keyword>
<comment type="cofactor">
    <cofactor evidence="14">
        <name>Mn(2+)</name>
        <dbReference type="ChEBI" id="CHEBI:29035"/>
    </cofactor>
    <cofactor evidence="14">
        <name>Fe(2+)</name>
        <dbReference type="ChEBI" id="CHEBI:29033"/>
    </cofactor>
    <text evidence="14">Binds 1 Mn(2+) or Fe(2+) ion per subunit.</text>
</comment>
<organism evidence="15 16">
    <name type="scientific">Paucidesulfovibrio gracilis DSM 16080</name>
    <dbReference type="NCBI Taxonomy" id="1121449"/>
    <lineage>
        <taxon>Bacteria</taxon>
        <taxon>Pseudomonadati</taxon>
        <taxon>Thermodesulfobacteriota</taxon>
        <taxon>Desulfovibrionia</taxon>
        <taxon>Desulfovibrionales</taxon>
        <taxon>Desulfovibrionaceae</taxon>
        <taxon>Paucidesulfovibrio</taxon>
    </lineage>
</organism>